<keyword evidence="1" id="KW-0175">Coiled coil</keyword>
<comment type="caution">
    <text evidence="4">The sequence shown here is derived from an EMBL/GenBank/DDBJ whole genome shotgun (WGS) entry which is preliminary data.</text>
</comment>
<sequence length="174" mass="19237">MTSQFTLGGMTMKRMVFAALLLLLLASVSLADSPKYQIFSEDKGFWGLGGRRIIMLDKTTGDSWLFTDNKWVPILKAVPEAKVAEDETKAKFEAELAALKDKQSEEIKALKDKQVLELGVLRSKLEVRNATAPRQAVIRTRPVYAKKKTASAAKPAQAENEGSETEAPPAWLNE</sequence>
<feature type="region of interest" description="Disordered" evidence="2">
    <location>
        <begin position="145"/>
        <end position="174"/>
    </location>
</feature>
<organism evidence="4 5">
    <name type="scientific">candidate division WOR-1 bacterium RIFCSPHIGHO2_01_FULL_53_15</name>
    <dbReference type="NCBI Taxonomy" id="1802564"/>
    <lineage>
        <taxon>Bacteria</taxon>
        <taxon>Bacillati</taxon>
        <taxon>Saganbacteria</taxon>
    </lineage>
</organism>
<feature type="signal peptide" evidence="3">
    <location>
        <begin position="1"/>
        <end position="31"/>
    </location>
</feature>
<gene>
    <name evidence="4" type="ORF">A2625_05610</name>
</gene>
<evidence type="ECO:0000313" key="4">
    <source>
        <dbReference type="EMBL" id="OGB90360.1"/>
    </source>
</evidence>
<keyword evidence="3" id="KW-0732">Signal</keyword>
<protein>
    <recommendedName>
        <fullName evidence="6">DUF5667 domain-containing protein</fullName>
    </recommendedName>
</protein>
<evidence type="ECO:0008006" key="6">
    <source>
        <dbReference type="Google" id="ProtNLM"/>
    </source>
</evidence>
<reference evidence="4 5" key="1">
    <citation type="journal article" date="2016" name="Nat. Commun.">
        <title>Thousands of microbial genomes shed light on interconnected biogeochemical processes in an aquifer system.</title>
        <authorList>
            <person name="Anantharaman K."/>
            <person name="Brown C.T."/>
            <person name="Hug L.A."/>
            <person name="Sharon I."/>
            <person name="Castelle C.J."/>
            <person name="Probst A.J."/>
            <person name="Thomas B.C."/>
            <person name="Singh A."/>
            <person name="Wilkins M.J."/>
            <person name="Karaoz U."/>
            <person name="Brodie E.L."/>
            <person name="Williams K.H."/>
            <person name="Hubbard S.S."/>
            <person name="Banfield J.F."/>
        </authorList>
    </citation>
    <scope>NUCLEOTIDE SEQUENCE [LARGE SCALE GENOMIC DNA]</scope>
</reference>
<evidence type="ECO:0000313" key="5">
    <source>
        <dbReference type="Proteomes" id="UP000178724"/>
    </source>
</evidence>
<dbReference type="EMBL" id="METM01000011">
    <property type="protein sequence ID" value="OGB90360.1"/>
    <property type="molecule type" value="Genomic_DNA"/>
</dbReference>
<dbReference type="Proteomes" id="UP000178724">
    <property type="component" value="Unassembled WGS sequence"/>
</dbReference>
<proteinExistence type="predicted"/>
<feature type="coiled-coil region" evidence="1">
    <location>
        <begin position="82"/>
        <end position="113"/>
    </location>
</feature>
<evidence type="ECO:0000256" key="2">
    <source>
        <dbReference type="SAM" id="MobiDB-lite"/>
    </source>
</evidence>
<accession>A0A1F4Q3A5</accession>
<name>A0A1F4Q3A5_UNCSA</name>
<feature type="chain" id="PRO_5009513490" description="DUF5667 domain-containing protein" evidence="3">
    <location>
        <begin position="32"/>
        <end position="174"/>
    </location>
</feature>
<evidence type="ECO:0000256" key="3">
    <source>
        <dbReference type="SAM" id="SignalP"/>
    </source>
</evidence>
<evidence type="ECO:0000256" key="1">
    <source>
        <dbReference type="SAM" id="Coils"/>
    </source>
</evidence>
<dbReference type="AlphaFoldDB" id="A0A1F4Q3A5"/>